<dbReference type="GO" id="GO:0005737">
    <property type="term" value="C:cytoplasm"/>
    <property type="evidence" value="ECO:0007669"/>
    <property type="project" value="UniProtKB-ARBA"/>
</dbReference>
<name>A0AAV5QXU7_PICKL</name>
<dbReference type="SUPFAM" id="SSF48371">
    <property type="entry name" value="ARM repeat"/>
    <property type="match status" value="1"/>
</dbReference>
<comment type="subcellular location">
    <subcellularLocation>
        <location evidence="1">Endomembrane system</location>
    </subcellularLocation>
</comment>
<proteinExistence type="predicted"/>
<evidence type="ECO:0000256" key="3">
    <source>
        <dbReference type="ARBA" id="ARBA00022927"/>
    </source>
</evidence>
<reference evidence="5 6" key="1">
    <citation type="journal article" date="2023" name="Elife">
        <title>Identification of key yeast species and microbe-microbe interactions impacting larval growth of Drosophila in the wild.</title>
        <authorList>
            <person name="Mure A."/>
            <person name="Sugiura Y."/>
            <person name="Maeda R."/>
            <person name="Honda K."/>
            <person name="Sakurai N."/>
            <person name="Takahashi Y."/>
            <person name="Watada M."/>
            <person name="Katoh T."/>
            <person name="Gotoh A."/>
            <person name="Gotoh Y."/>
            <person name="Taniguchi I."/>
            <person name="Nakamura K."/>
            <person name="Hayashi T."/>
            <person name="Katayama T."/>
            <person name="Uemura T."/>
            <person name="Hattori Y."/>
        </authorList>
    </citation>
    <scope>NUCLEOTIDE SEQUENCE [LARGE SCALE GENOMIC DNA]</scope>
    <source>
        <strain evidence="5 6">PK-24</strain>
    </source>
</reference>
<keyword evidence="3" id="KW-0653">Protein transport</keyword>
<dbReference type="Proteomes" id="UP001378960">
    <property type="component" value="Unassembled WGS sequence"/>
</dbReference>
<keyword evidence="4" id="KW-0472">Membrane</keyword>
<accession>A0AAV5QXU7</accession>
<protein>
    <recommendedName>
        <fullName evidence="7">AP-2 complex subunit alpha</fullName>
    </recommendedName>
</protein>
<evidence type="ECO:0008006" key="7">
    <source>
        <dbReference type="Google" id="ProtNLM"/>
    </source>
</evidence>
<dbReference type="PANTHER" id="PTHR22780">
    <property type="entry name" value="ADAPTIN, ALPHA/GAMMA/EPSILON"/>
    <property type="match status" value="1"/>
</dbReference>
<dbReference type="AlphaFoldDB" id="A0AAV5QXU7"/>
<organism evidence="5 6">
    <name type="scientific">Pichia kluyveri</name>
    <name type="common">Yeast</name>
    <dbReference type="NCBI Taxonomy" id="36015"/>
    <lineage>
        <taxon>Eukaryota</taxon>
        <taxon>Fungi</taxon>
        <taxon>Dikarya</taxon>
        <taxon>Ascomycota</taxon>
        <taxon>Saccharomycotina</taxon>
        <taxon>Pichiomycetes</taxon>
        <taxon>Pichiales</taxon>
        <taxon>Pichiaceae</taxon>
        <taxon>Pichia</taxon>
    </lineage>
</organism>
<dbReference type="GO" id="GO:0012505">
    <property type="term" value="C:endomembrane system"/>
    <property type="evidence" value="ECO:0007669"/>
    <property type="project" value="UniProtKB-SubCell"/>
</dbReference>
<keyword evidence="6" id="KW-1185">Reference proteome</keyword>
<dbReference type="Gene3D" id="2.60.40.1230">
    <property type="match status" value="1"/>
</dbReference>
<dbReference type="InterPro" id="IPR016024">
    <property type="entry name" value="ARM-type_fold"/>
</dbReference>
<evidence type="ECO:0000313" key="5">
    <source>
        <dbReference type="EMBL" id="GMM43817.1"/>
    </source>
</evidence>
<dbReference type="SUPFAM" id="SSF49348">
    <property type="entry name" value="Clathrin adaptor appendage domain"/>
    <property type="match status" value="1"/>
</dbReference>
<evidence type="ECO:0000313" key="6">
    <source>
        <dbReference type="Proteomes" id="UP001378960"/>
    </source>
</evidence>
<sequence>MSMNGLKQFITNVRQSSTKNDEFNKINNQLRIIYKQLKDPNNSDYLILQNICQLMYIKLSGYELSVLNPNGVGHEISQEEIRKFAIEQCLKLIKSPIIEDNDKVNDLNDVLETRRTASLALKKLFARYLKINELEMIITNASSDINSIVKYEQSEHFLKLKDTLWTIIGNELQDIGEIFNFVDGEILDKPFMKDFTTSLFQLLNHDDQDNVFKKYTKPRLIMCIAQLFKLNHKGIEYVLTRDNLALVGKTFAQTSLSGPNIIISLCKLLDQWIKFDWEGIKSLEGLLITKISEIIQTVKSIQSENDKKQIKNYDWILKYGYVTIALLNTLRNITTVKSDSKISQLNNHVTFLINNCIGIRAKIFNEVEPNNSKYQLLNANVLLTCLSLYTNNIGKEDGLNSADTGVVIDSVVSFIKFNTNLNVRFLYMKKLLEILENNNNLGNGRTKILNEFNIWRKFIRDKDTSLKNLTCKILIQTLNTDKTGDENITFSQIKEVVIILLYHLQACEYMTRGEILSEILTILENYKESGIIQETARKVLRVLITIGNYEENSFERAYKLIEYATSKMNGKDSHNDIIITILEFICKALTVGCCENFIKLSLLVFLKNLKDWKAGDLSMQLKLIIEKYETASISTKLLILDVMSSFYNIIEDENMKDLIQLAFEQESEHINIAIRQRAFEYSMLIKQDIKLDLSITIDSINSLPQLISPKIKDKGIILTEGWENEFLRFLKFDQGILYNKDGLKVIYKVKKEKNMGFVSLTYKLKEGTESRVKSLIIEDSYNYSDLKINGIVKNDNEGTMSFNFALQKMYSCEKEPVVSFAFDDTIVNLKLSLCLKTLHTSEGKGMSLPVFQSRWSQLGNLGKESGSIGQMSYKLPSGKSAEEFIKVASRYLKNVNFEVVATEIESNEGFSIMCGSLLCVQSITLGVLMVVTGDSIEIRCTNPWGGPLMICERVVPLLESI</sequence>
<evidence type="ECO:0000256" key="2">
    <source>
        <dbReference type="ARBA" id="ARBA00022448"/>
    </source>
</evidence>
<dbReference type="EMBL" id="BTGB01000001">
    <property type="protein sequence ID" value="GMM43817.1"/>
    <property type="molecule type" value="Genomic_DNA"/>
</dbReference>
<dbReference type="InterPro" id="IPR050840">
    <property type="entry name" value="Adaptor_Complx_Large_Subunit"/>
</dbReference>
<dbReference type="Gene3D" id="1.25.10.10">
    <property type="entry name" value="Leucine-rich Repeat Variant"/>
    <property type="match status" value="1"/>
</dbReference>
<keyword evidence="2" id="KW-0813">Transport</keyword>
<dbReference type="InterPro" id="IPR011989">
    <property type="entry name" value="ARM-like"/>
</dbReference>
<gene>
    <name evidence="5" type="ORF">DAPK24_003920</name>
</gene>
<dbReference type="InterPro" id="IPR013041">
    <property type="entry name" value="Clathrin_app_Ig-like_sf"/>
</dbReference>
<dbReference type="GO" id="GO:0015031">
    <property type="term" value="P:protein transport"/>
    <property type="evidence" value="ECO:0007669"/>
    <property type="project" value="UniProtKB-KW"/>
</dbReference>
<evidence type="ECO:0000256" key="1">
    <source>
        <dbReference type="ARBA" id="ARBA00004308"/>
    </source>
</evidence>
<comment type="caution">
    <text evidence="5">The sequence shown here is derived from an EMBL/GenBank/DDBJ whole genome shotgun (WGS) entry which is preliminary data.</text>
</comment>
<evidence type="ECO:0000256" key="4">
    <source>
        <dbReference type="ARBA" id="ARBA00023136"/>
    </source>
</evidence>